<organism evidence="1 2">
    <name type="scientific">Arthrobacter bambusae</name>
    <dbReference type="NCBI Taxonomy" id="1338426"/>
    <lineage>
        <taxon>Bacteria</taxon>
        <taxon>Bacillati</taxon>
        <taxon>Actinomycetota</taxon>
        <taxon>Actinomycetes</taxon>
        <taxon>Micrococcales</taxon>
        <taxon>Micrococcaceae</taxon>
        <taxon>Arthrobacter</taxon>
    </lineage>
</organism>
<dbReference type="EMBL" id="JBEPSN010000004">
    <property type="protein sequence ID" value="MET4540045.1"/>
    <property type="molecule type" value="Genomic_DNA"/>
</dbReference>
<evidence type="ECO:0000313" key="1">
    <source>
        <dbReference type="EMBL" id="MET4540045.1"/>
    </source>
</evidence>
<reference evidence="1 2" key="1">
    <citation type="submission" date="2024-06" db="EMBL/GenBank/DDBJ databases">
        <title>Sorghum-associated microbial communities from plants grown in Nebraska, USA.</title>
        <authorList>
            <person name="Schachtman D."/>
        </authorList>
    </citation>
    <scope>NUCLEOTIDE SEQUENCE [LARGE SCALE GENOMIC DNA]</scope>
    <source>
        <strain evidence="1 2">3552</strain>
    </source>
</reference>
<name>A0ABV2P5K0_9MICC</name>
<comment type="caution">
    <text evidence="1">The sequence shown here is derived from an EMBL/GenBank/DDBJ whole genome shotgun (WGS) entry which is preliminary data.</text>
</comment>
<sequence>MRNDIVCPNCGQDWVKPYRIKKTGELFQLCDECDAVWAIGIEPNLKAFWDFRAFMAVRGLSDVEDEVEEVNLT</sequence>
<gene>
    <name evidence="1" type="ORF">ABIE37_001826</name>
</gene>
<accession>A0ABV2P5K0</accession>
<keyword evidence="2" id="KW-1185">Reference proteome</keyword>
<proteinExistence type="predicted"/>
<protein>
    <submittedName>
        <fullName evidence="1">Uncharacterized protein</fullName>
    </submittedName>
</protein>
<evidence type="ECO:0000313" key="2">
    <source>
        <dbReference type="Proteomes" id="UP001549307"/>
    </source>
</evidence>
<dbReference type="Proteomes" id="UP001549307">
    <property type="component" value="Unassembled WGS sequence"/>
</dbReference>